<dbReference type="EMBL" id="KQ987801">
    <property type="protein sequence ID" value="KZV56777.1"/>
    <property type="molecule type" value="Genomic_DNA"/>
</dbReference>
<keyword evidence="3" id="KW-1185">Reference proteome</keyword>
<evidence type="ECO:0000313" key="3">
    <source>
        <dbReference type="Proteomes" id="UP000250235"/>
    </source>
</evidence>
<feature type="compositionally biased region" description="Polar residues" evidence="1">
    <location>
        <begin position="293"/>
        <end position="303"/>
    </location>
</feature>
<evidence type="ECO:0000313" key="2">
    <source>
        <dbReference type="EMBL" id="KZV56777.1"/>
    </source>
</evidence>
<feature type="region of interest" description="Disordered" evidence="1">
    <location>
        <begin position="149"/>
        <end position="200"/>
    </location>
</feature>
<sequence length="315" mass="33719">MQCNPITIASGFTDLRSSISLIVISTIFKCPPTKSINFHLNCHDKPELNLEENYLSHRCRRFVGRRPPATHSVRQPAARRRNLCGNAAPFAAHSSAPAAPSIVQPVHGAAACGRPIVAQPCAKQRPTLGAKRGKRAVIARACARGGRWGATPYAAAPRPDPSLSSDTTVGDNGGSGSRFPGAPRHADRNKSDHDHRRRAAAQELADGRECLCENHESSTCVTLNDSGIQLAVGPQPLRLRNHNFGLAHRIMVKRLATSPHDPLCITDSACKNQLVMVSVQYGPFNTYIPIRSTTIGTSGNQAGQSGGSTGRSPRP</sequence>
<proteinExistence type="predicted"/>
<feature type="compositionally biased region" description="Basic and acidic residues" evidence="1">
    <location>
        <begin position="184"/>
        <end position="194"/>
    </location>
</feature>
<protein>
    <submittedName>
        <fullName evidence="2">Uncharacterized protein</fullName>
    </submittedName>
</protein>
<feature type="region of interest" description="Disordered" evidence="1">
    <location>
        <begin position="293"/>
        <end position="315"/>
    </location>
</feature>
<reference evidence="2 3" key="1">
    <citation type="journal article" date="2015" name="Proc. Natl. Acad. Sci. U.S.A.">
        <title>The resurrection genome of Boea hygrometrica: A blueprint for survival of dehydration.</title>
        <authorList>
            <person name="Xiao L."/>
            <person name="Yang G."/>
            <person name="Zhang L."/>
            <person name="Yang X."/>
            <person name="Zhao S."/>
            <person name="Ji Z."/>
            <person name="Zhou Q."/>
            <person name="Hu M."/>
            <person name="Wang Y."/>
            <person name="Chen M."/>
            <person name="Xu Y."/>
            <person name="Jin H."/>
            <person name="Xiao X."/>
            <person name="Hu G."/>
            <person name="Bao F."/>
            <person name="Hu Y."/>
            <person name="Wan P."/>
            <person name="Li L."/>
            <person name="Deng X."/>
            <person name="Kuang T."/>
            <person name="Xiang C."/>
            <person name="Zhu J.K."/>
            <person name="Oliver M.J."/>
            <person name="He Y."/>
        </authorList>
    </citation>
    <scope>NUCLEOTIDE SEQUENCE [LARGE SCALE GENOMIC DNA]</scope>
    <source>
        <strain evidence="3">cv. XS01</strain>
    </source>
</reference>
<dbReference type="Proteomes" id="UP000250235">
    <property type="component" value="Unassembled WGS sequence"/>
</dbReference>
<gene>
    <name evidence="2" type="ORF">F511_19171</name>
</gene>
<accession>A0A2Z7DC65</accession>
<evidence type="ECO:0000256" key="1">
    <source>
        <dbReference type="SAM" id="MobiDB-lite"/>
    </source>
</evidence>
<organism evidence="2 3">
    <name type="scientific">Dorcoceras hygrometricum</name>
    <dbReference type="NCBI Taxonomy" id="472368"/>
    <lineage>
        <taxon>Eukaryota</taxon>
        <taxon>Viridiplantae</taxon>
        <taxon>Streptophyta</taxon>
        <taxon>Embryophyta</taxon>
        <taxon>Tracheophyta</taxon>
        <taxon>Spermatophyta</taxon>
        <taxon>Magnoliopsida</taxon>
        <taxon>eudicotyledons</taxon>
        <taxon>Gunneridae</taxon>
        <taxon>Pentapetalae</taxon>
        <taxon>asterids</taxon>
        <taxon>lamiids</taxon>
        <taxon>Lamiales</taxon>
        <taxon>Gesneriaceae</taxon>
        <taxon>Didymocarpoideae</taxon>
        <taxon>Trichosporeae</taxon>
        <taxon>Loxocarpinae</taxon>
        <taxon>Dorcoceras</taxon>
    </lineage>
</organism>
<dbReference type="AlphaFoldDB" id="A0A2Z7DC65"/>
<name>A0A2Z7DC65_9LAMI</name>